<comment type="caution">
    <text evidence="1">The sequence shown here is derived from an EMBL/GenBank/DDBJ whole genome shotgun (WGS) entry which is preliminary data.</text>
</comment>
<evidence type="ECO:0000313" key="1">
    <source>
        <dbReference type="EMBL" id="PPQ93753.1"/>
    </source>
</evidence>
<dbReference type="InParanoid" id="A0A409XSG5"/>
<dbReference type="InterPro" id="IPR036047">
    <property type="entry name" value="F-box-like_dom_sf"/>
</dbReference>
<organism evidence="1 2">
    <name type="scientific">Psilocybe cyanescens</name>
    <dbReference type="NCBI Taxonomy" id="93625"/>
    <lineage>
        <taxon>Eukaryota</taxon>
        <taxon>Fungi</taxon>
        <taxon>Dikarya</taxon>
        <taxon>Basidiomycota</taxon>
        <taxon>Agaricomycotina</taxon>
        <taxon>Agaricomycetes</taxon>
        <taxon>Agaricomycetidae</taxon>
        <taxon>Agaricales</taxon>
        <taxon>Agaricineae</taxon>
        <taxon>Strophariaceae</taxon>
        <taxon>Psilocybe</taxon>
    </lineage>
</organism>
<keyword evidence="2" id="KW-1185">Reference proteome</keyword>
<dbReference type="EMBL" id="NHYD01000605">
    <property type="protein sequence ID" value="PPQ93753.1"/>
    <property type="molecule type" value="Genomic_DNA"/>
</dbReference>
<evidence type="ECO:0008006" key="3">
    <source>
        <dbReference type="Google" id="ProtNLM"/>
    </source>
</evidence>
<accession>A0A409XSG5</accession>
<dbReference type="OrthoDB" id="3071584at2759"/>
<dbReference type="Proteomes" id="UP000283269">
    <property type="component" value="Unassembled WGS sequence"/>
</dbReference>
<name>A0A409XSG5_PSICY</name>
<sequence length="1079" mass="122715">MTLTPEIWRHIATYLPLDTLKDLYSVNQTFFHLAMDVRYRDVRFDQINGAVLDRIETLRHPSFASRVRCIYLTPHILHDQAEDGQSSHEGEPQGSKSRIKRLTRRVFGARLPKHHSNEAQLPADSNADDESMNGTQICKNLGEIIPLLVNVHTFYLSWVSSKDYPTLYLDTAWKSFSHTLTKLDLTITTTKALVIFPLPVSFPHLEVLKIHILGRTSIMPCQTTLSSFVNTLHATLKKLAVRSTPVRNLSDFYLGLGHFNTLSCIDVDISTDASFKSSVVPGYTAFIDQQRQVTEELVLYVPPDQSTTWRLEELRLSKLEKLTIHSRLVDNNWDQCTRFMKRHMKKLTDFSTDGRIYPTRLTSFLDVFHHRNPYSLLTTLSFSAAFLDVKLMDLLANGLFRLQSLTVLIDTVSVHAKSTVVPSEFYPRGLVSYHAQASFSNLCLHPNDQTADPAIVRGLRSCDSLKRWELSDITLKRHSCCGDLVLWGLMEVFSQNIPSIKSFMGNGNLTIPNPSNRPPNHLLSSQKGSDGTCRYGRDHTTKLLPPMSCLSLPPEIWHEISGYLTPAALQNAREVNRVFFEIAMNARYQDVSLQRVDDYMVHVLDTLQYSDIAQRVHCLSINPNVYKSDPLCKGRSLSGPLSLALFRRMRRSITEHLLDSKSVEPHICLSSSRVEQRLMAIVPLMTNLTHFTMDWDSFEDLAVPYMDLIWQLHGHRFTHVGIIATTSKIRTMFPLPASLIHVKSLKVVIRKKMDMYNEEREMAQAQLTLSSFVNSLRATLEQLTIACIPMHDLSLLYENLGNFDRLSSLDLNASLPSAPENIFPFQTTMFLQRMGPIIQNLTLSTSLPISPTGSYQFTFADLELHNLRSLTISAEVMALSWEHTLAFLKRHSSSLDSLAIEGPIAPLELSRLLTVVNHTSQNCNITSLSLAVYQVNAEFFAKMARDLYRLKILRLRIRMLASDTSRPITPSQFFPHDPPGENEYPFVKEMKTSHTRSFLDWELNDITIKRRSCCGEIILWGLLRLCAECIPSINSFNANGHTFIPDPANERPKRYDKLWGCNNRLACNYGSDGITVWQN</sequence>
<gene>
    <name evidence="1" type="ORF">CVT25_008133</name>
</gene>
<protein>
    <recommendedName>
        <fullName evidence="3">F-box domain-containing protein</fullName>
    </recommendedName>
</protein>
<dbReference type="AlphaFoldDB" id="A0A409XSG5"/>
<reference evidence="1 2" key="1">
    <citation type="journal article" date="2018" name="Evol. Lett.">
        <title>Horizontal gene cluster transfer increased hallucinogenic mushroom diversity.</title>
        <authorList>
            <person name="Reynolds H.T."/>
            <person name="Vijayakumar V."/>
            <person name="Gluck-Thaler E."/>
            <person name="Korotkin H.B."/>
            <person name="Matheny P.B."/>
            <person name="Slot J.C."/>
        </authorList>
    </citation>
    <scope>NUCLEOTIDE SEQUENCE [LARGE SCALE GENOMIC DNA]</scope>
    <source>
        <strain evidence="1 2">2631</strain>
    </source>
</reference>
<dbReference type="SUPFAM" id="SSF81383">
    <property type="entry name" value="F-box domain"/>
    <property type="match status" value="1"/>
</dbReference>
<evidence type="ECO:0000313" key="2">
    <source>
        <dbReference type="Proteomes" id="UP000283269"/>
    </source>
</evidence>
<proteinExistence type="predicted"/>